<evidence type="ECO:0000259" key="8">
    <source>
        <dbReference type="Pfam" id="PF08340"/>
    </source>
</evidence>
<keyword evidence="2" id="KW-0540">Nuclease</keyword>
<evidence type="ECO:0000256" key="3">
    <source>
        <dbReference type="ARBA" id="ARBA00022759"/>
    </source>
</evidence>
<keyword evidence="6" id="KW-0175">Coiled coil</keyword>
<name>A0A0B4XIW7_9GAMM</name>
<feature type="domain" description="Endoribonuclease YicC-like N-terminal" evidence="7">
    <location>
        <begin position="2"/>
        <end position="154"/>
    </location>
</feature>
<dbReference type="Pfam" id="PF08340">
    <property type="entry name" value="YicC-like_C"/>
    <property type="match status" value="1"/>
</dbReference>
<sequence length="287" mass="32249">MIQSMTAFARRDTHVTGATLVWELKSVNHRYLEVTPRLPEAFRELDGPLRELCRKHLNRGKVEVGLRYQLDSGDTDIVIDDALVTQFGAAMDRINELLGPTSAVNPADILRLPGVMQTREADFAPLMAPALALLDETLAVLVETRAREGAALKQLLEDRLDGVLVQVSRTRAALPRIQDALRQRLVKRVEDVIANPDQDRLEQELVMLAQKMDVAEELDRLEAHVTEVRRALGQGGHVGRRLDFLMQELNREANTLASKSIDTETTQAAVELKVLIEQMREQIQNIE</sequence>
<evidence type="ECO:0000256" key="6">
    <source>
        <dbReference type="SAM" id="Coils"/>
    </source>
</evidence>
<dbReference type="KEGG" id="apac:S7S_00370"/>
<keyword evidence="3" id="KW-0255">Endonuclease</keyword>
<accession>A0A0B4XIW7</accession>
<evidence type="ECO:0000256" key="4">
    <source>
        <dbReference type="ARBA" id="ARBA00022801"/>
    </source>
</evidence>
<dbReference type="PANTHER" id="PTHR30636">
    <property type="entry name" value="UPF0701 PROTEIN YICC"/>
    <property type="match status" value="1"/>
</dbReference>
<organism evidence="9 10">
    <name type="scientific">Isoalcanivorax pacificus W11-5</name>
    <dbReference type="NCBI Taxonomy" id="391936"/>
    <lineage>
        <taxon>Bacteria</taxon>
        <taxon>Pseudomonadati</taxon>
        <taxon>Pseudomonadota</taxon>
        <taxon>Gammaproteobacteria</taxon>
        <taxon>Oceanospirillales</taxon>
        <taxon>Alcanivoracaceae</taxon>
        <taxon>Isoalcanivorax</taxon>
    </lineage>
</organism>
<dbReference type="HOGENOM" id="CLU_076609_0_0_6"/>
<feature type="coiled-coil region" evidence="6">
    <location>
        <begin position="198"/>
        <end position="231"/>
    </location>
</feature>
<dbReference type="EMBL" id="CP004387">
    <property type="protein sequence ID" value="AJD46498.1"/>
    <property type="molecule type" value="Genomic_DNA"/>
</dbReference>
<evidence type="ECO:0000256" key="1">
    <source>
        <dbReference type="ARBA" id="ARBA00001968"/>
    </source>
</evidence>
<reference evidence="9 10" key="1">
    <citation type="journal article" date="2012" name="J. Bacteriol.">
        <title>Genome sequence of an alkane-degrading bacterium, Alcanivorax pacificus type strain W11-5, isolated from deep sea sediment.</title>
        <authorList>
            <person name="Lai Q."/>
            <person name="Shao Z."/>
        </authorList>
    </citation>
    <scope>NUCLEOTIDE SEQUENCE [LARGE SCALE GENOMIC DNA]</scope>
    <source>
        <strain evidence="9 10">W11-5</strain>
    </source>
</reference>
<keyword evidence="4" id="KW-0378">Hydrolase</keyword>
<evidence type="ECO:0008006" key="11">
    <source>
        <dbReference type="Google" id="ProtNLM"/>
    </source>
</evidence>
<feature type="domain" description="Endoribonuclease YicC-like C-terminal" evidence="8">
    <location>
        <begin position="173"/>
        <end position="287"/>
    </location>
</feature>
<dbReference type="Pfam" id="PF03755">
    <property type="entry name" value="YicC-like_N"/>
    <property type="match status" value="1"/>
</dbReference>
<keyword evidence="10" id="KW-1185">Reference proteome</keyword>
<evidence type="ECO:0000256" key="2">
    <source>
        <dbReference type="ARBA" id="ARBA00022722"/>
    </source>
</evidence>
<dbReference type="InterPro" id="IPR005229">
    <property type="entry name" value="YicC/YloC-like"/>
</dbReference>
<dbReference type="AlphaFoldDB" id="A0A0B4XIW7"/>
<evidence type="ECO:0000256" key="5">
    <source>
        <dbReference type="ARBA" id="ARBA00035648"/>
    </source>
</evidence>
<dbReference type="STRING" id="391936.S7S_00370"/>
<dbReference type="InterPro" id="IPR013551">
    <property type="entry name" value="YicC-like_C"/>
</dbReference>
<dbReference type="InterPro" id="IPR013527">
    <property type="entry name" value="YicC-like_N"/>
</dbReference>
<protein>
    <recommendedName>
        <fullName evidence="11">YicC family protein</fullName>
    </recommendedName>
</protein>
<gene>
    <name evidence="9" type="ORF">S7S_00370</name>
</gene>
<dbReference type="OrthoDB" id="9771229at2"/>
<dbReference type="PANTHER" id="PTHR30636:SF3">
    <property type="entry name" value="UPF0701 PROTEIN YICC"/>
    <property type="match status" value="1"/>
</dbReference>
<evidence type="ECO:0000313" key="9">
    <source>
        <dbReference type="EMBL" id="AJD46498.1"/>
    </source>
</evidence>
<dbReference type="GO" id="GO:0016787">
    <property type="term" value="F:hydrolase activity"/>
    <property type="evidence" value="ECO:0007669"/>
    <property type="project" value="UniProtKB-KW"/>
</dbReference>
<evidence type="ECO:0000259" key="7">
    <source>
        <dbReference type="Pfam" id="PF03755"/>
    </source>
</evidence>
<comment type="cofactor">
    <cofactor evidence="1">
        <name>a divalent metal cation</name>
        <dbReference type="ChEBI" id="CHEBI:60240"/>
    </cofactor>
</comment>
<dbReference type="NCBIfam" id="TIGR00255">
    <property type="entry name" value="YicC/YloC family endoribonuclease"/>
    <property type="match status" value="1"/>
</dbReference>
<dbReference type="GO" id="GO:0004521">
    <property type="term" value="F:RNA endonuclease activity"/>
    <property type="evidence" value="ECO:0007669"/>
    <property type="project" value="InterPro"/>
</dbReference>
<dbReference type="Proteomes" id="UP000006764">
    <property type="component" value="Chromosome"/>
</dbReference>
<comment type="similarity">
    <text evidence="5">Belongs to the YicC/YloC family.</text>
</comment>
<evidence type="ECO:0000313" key="10">
    <source>
        <dbReference type="Proteomes" id="UP000006764"/>
    </source>
</evidence>
<proteinExistence type="inferred from homology"/>